<dbReference type="PROSITE" id="PS00290">
    <property type="entry name" value="IG_MHC"/>
    <property type="match status" value="1"/>
</dbReference>
<dbReference type="InterPro" id="IPR003597">
    <property type="entry name" value="Ig_C1-set"/>
</dbReference>
<dbReference type="PROSITE" id="PS50835">
    <property type="entry name" value="IG_LIKE"/>
    <property type="match status" value="1"/>
</dbReference>
<dbReference type="PANTHER" id="PTHR23411">
    <property type="entry name" value="TAPASIN"/>
    <property type="match status" value="1"/>
</dbReference>
<dbReference type="Gene3D" id="2.60.40.10">
    <property type="entry name" value="Immunoglobulins"/>
    <property type="match status" value="1"/>
</dbReference>
<dbReference type="EMBL" id="JAVHJS010000021">
    <property type="protein sequence ID" value="KAK2823452.1"/>
    <property type="molecule type" value="Genomic_DNA"/>
</dbReference>
<feature type="transmembrane region" description="Helical" evidence="2">
    <location>
        <begin position="232"/>
        <end position="259"/>
    </location>
</feature>
<reference evidence="4" key="1">
    <citation type="submission" date="2023-08" db="EMBL/GenBank/DDBJ databases">
        <title>Pelteobagrus vachellii genome.</title>
        <authorList>
            <person name="Liu H."/>
        </authorList>
    </citation>
    <scope>NUCLEOTIDE SEQUENCE</scope>
    <source>
        <strain evidence="4">PRFRI_2022a</strain>
        <tissue evidence="4">Muscle</tissue>
    </source>
</reference>
<evidence type="ECO:0000259" key="3">
    <source>
        <dbReference type="PROSITE" id="PS50835"/>
    </source>
</evidence>
<evidence type="ECO:0000256" key="2">
    <source>
        <dbReference type="SAM" id="Phobius"/>
    </source>
</evidence>
<name>A0AA88LSX6_TACVA</name>
<dbReference type="InterPro" id="IPR007110">
    <property type="entry name" value="Ig-like_dom"/>
</dbReference>
<dbReference type="InterPro" id="IPR050380">
    <property type="entry name" value="Immune_Resp_Modulators"/>
</dbReference>
<organism evidence="4 5">
    <name type="scientific">Tachysurus vachellii</name>
    <name type="common">Darkbarbel catfish</name>
    <name type="synonym">Pelteobagrus vachellii</name>
    <dbReference type="NCBI Taxonomy" id="175792"/>
    <lineage>
        <taxon>Eukaryota</taxon>
        <taxon>Metazoa</taxon>
        <taxon>Chordata</taxon>
        <taxon>Craniata</taxon>
        <taxon>Vertebrata</taxon>
        <taxon>Euteleostomi</taxon>
        <taxon>Actinopterygii</taxon>
        <taxon>Neopterygii</taxon>
        <taxon>Teleostei</taxon>
        <taxon>Ostariophysi</taxon>
        <taxon>Siluriformes</taxon>
        <taxon>Bagridae</taxon>
        <taxon>Tachysurus</taxon>
    </lineage>
</organism>
<feature type="domain" description="Ig-like" evidence="3">
    <location>
        <begin position="114"/>
        <end position="218"/>
    </location>
</feature>
<keyword evidence="1" id="KW-0393">Immunoglobulin domain</keyword>
<protein>
    <recommendedName>
        <fullName evidence="3">Ig-like domain-containing protein</fullName>
    </recommendedName>
</protein>
<dbReference type="AlphaFoldDB" id="A0AA88LSX6"/>
<proteinExistence type="predicted"/>
<keyword evidence="2" id="KW-0472">Membrane</keyword>
<accession>A0AA88LSX6</accession>
<dbReference type="InterPro" id="IPR003006">
    <property type="entry name" value="Ig/MHC_CS"/>
</dbReference>
<dbReference type="InterPro" id="IPR036179">
    <property type="entry name" value="Ig-like_dom_sf"/>
</dbReference>
<keyword evidence="2" id="KW-0812">Transmembrane</keyword>
<keyword evidence="5" id="KW-1185">Reference proteome</keyword>
<dbReference type="SMART" id="SM00407">
    <property type="entry name" value="IGc1"/>
    <property type="match status" value="1"/>
</dbReference>
<dbReference type="InterPro" id="IPR013783">
    <property type="entry name" value="Ig-like_fold"/>
</dbReference>
<keyword evidence="2" id="KW-1133">Transmembrane helix</keyword>
<dbReference type="SUPFAM" id="SSF48726">
    <property type="entry name" value="Immunoglobulin"/>
    <property type="match status" value="1"/>
</dbReference>
<evidence type="ECO:0000313" key="4">
    <source>
        <dbReference type="EMBL" id="KAK2823452.1"/>
    </source>
</evidence>
<gene>
    <name evidence="4" type="ORF">Q7C36_020052</name>
</gene>
<evidence type="ECO:0000313" key="5">
    <source>
        <dbReference type="Proteomes" id="UP001187315"/>
    </source>
</evidence>
<comment type="caution">
    <text evidence="4">The sequence shown here is derived from an EMBL/GenBank/DDBJ whole genome shotgun (WGS) entry which is preliminary data.</text>
</comment>
<dbReference type="Proteomes" id="UP001187315">
    <property type="component" value="Unassembled WGS sequence"/>
</dbReference>
<dbReference type="Pfam" id="PF07654">
    <property type="entry name" value="C1-set"/>
    <property type="match status" value="1"/>
</dbReference>
<evidence type="ECO:0000256" key="1">
    <source>
        <dbReference type="ARBA" id="ARBA00023319"/>
    </source>
</evidence>
<sequence>MIYVSWVNHCTLSQPITANISSTECTEREQASTALAGISCILFTGIGLIITGSYQCIKDVTVSVYNKFRVLYISTSKKMLYLFCVDSSVLSFSRKYTKLCLGQETIFIHVKAPPSVSVSCVNSSDGVPTLLCTSERFYPADLTQTWLRDGKYINYLNTSLILPNTENLTYSHFNWNYRKNTDGSYSVTSYLHLSSDRAVFYCWVNHSTLTQPITVNISSTECTERRGDDTPAVVLSFTGIICGMMAGIGLILSGCYLCFRKRTYLRSRVEAAPLPESVSHSTLGTQRNHHPVSQVYSTLGNHQPVPEIYSTLGNHQPVPQIYSALGNHQPVPCRNNSNDSTFPSL</sequence>